<keyword evidence="1" id="KW-0812">Transmembrane</keyword>
<gene>
    <name evidence="2" type="ORF">HH308_06555</name>
</gene>
<protein>
    <submittedName>
        <fullName evidence="2">Uncharacterized protein</fullName>
    </submittedName>
</protein>
<dbReference type="RefSeq" id="WP_170193378.1">
    <property type="nucleotide sequence ID" value="NZ_JABBNB010000005.1"/>
</dbReference>
<reference evidence="2 3" key="1">
    <citation type="submission" date="2020-04" db="EMBL/GenBank/DDBJ databases">
        <title>Gordonia sp. nov. TBRC 11910.</title>
        <authorList>
            <person name="Suriyachadkun C."/>
        </authorList>
    </citation>
    <scope>NUCLEOTIDE SEQUENCE [LARGE SCALE GENOMIC DNA]</scope>
    <source>
        <strain evidence="2 3">TBRC 11910</strain>
    </source>
</reference>
<sequence>MSAIEDFDNGAETDTINSELDARLAALESPEYRESESYQLGDRVVYSSAFWLGVGILTWVITIIAWH</sequence>
<evidence type="ECO:0000313" key="3">
    <source>
        <dbReference type="Proteomes" id="UP000550729"/>
    </source>
</evidence>
<accession>A0A848KWN5</accession>
<feature type="transmembrane region" description="Helical" evidence="1">
    <location>
        <begin position="44"/>
        <end position="66"/>
    </location>
</feature>
<organism evidence="2 3">
    <name type="scientific">Gordonia asplenii</name>
    <dbReference type="NCBI Taxonomy" id="2725283"/>
    <lineage>
        <taxon>Bacteria</taxon>
        <taxon>Bacillati</taxon>
        <taxon>Actinomycetota</taxon>
        <taxon>Actinomycetes</taxon>
        <taxon>Mycobacteriales</taxon>
        <taxon>Gordoniaceae</taxon>
        <taxon>Gordonia</taxon>
    </lineage>
</organism>
<dbReference type="AlphaFoldDB" id="A0A848KWN5"/>
<comment type="caution">
    <text evidence="2">The sequence shown here is derived from an EMBL/GenBank/DDBJ whole genome shotgun (WGS) entry which is preliminary data.</text>
</comment>
<dbReference type="EMBL" id="JABBNB010000005">
    <property type="protein sequence ID" value="NMO00873.1"/>
    <property type="molecule type" value="Genomic_DNA"/>
</dbReference>
<keyword evidence="3" id="KW-1185">Reference proteome</keyword>
<keyword evidence="1" id="KW-1133">Transmembrane helix</keyword>
<name>A0A848KWN5_9ACTN</name>
<proteinExistence type="predicted"/>
<evidence type="ECO:0000256" key="1">
    <source>
        <dbReference type="SAM" id="Phobius"/>
    </source>
</evidence>
<evidence type="ECO:0000313" key="2">
    <source>
        <dbReference type="EMBL" id="NMO00873.1"/>
    </source>
</evidence>
<dbReference type="Proteomes" id="UP000550729">
    <property type="component" value="Unassembled WGS sequence"/>
</dbReference>
<keyword evidence="1" id="KW-0472">Membrane</keyword>